<dbReference type="CDD" id="cd04301">
    <property type="entry name" value="NAT_SF"/>
    <property type="match status" value="1"/>
</dbReference>
<feature type="domain" description="N-acetyltransferase" evidence="3">
    <location>
        <begin position="7"/>
        <end position="141"/>
    </location>
</feature>
<dbReference type="AlphaFoldDB" id="A0A7X0MI87"/>
<protein>
    <submittedName>
        <fullName evidence="4">Putative acetyltransferase</fullName>
        <ecNumber evidence="4">2.3.1.-</ecNumber>
    </submittedName>
</protein>
<evidence type="ECO:0000313" key="5">
    <source>
        <dbReference type="Proteomes" id="UP000521017"/>
    </source>
</evidence>
<dbReference type="InterPro" id="IPR000182">
    <property type="entry name" value="GNAT_dom"/>
</dbReference>
<evidence type="ECO:0000259" key="3">
    <source>
        <dbReference type="PROSITE" id="PS51186"/>
    </source>
</evidence>
<dbReference type="Gene3D" id="3.40.630.30">
    <property type="match status" value="1"/>
</dbReference>
<sequence>MGTLYKLEIPEEAEFPAMAEVWEAAVRATHHFLKEEDIQFFKSLLLNEYFKMVDLFCVRNPEGDILGFMGVESDKLEMLFIHPSVMGKGIGKEMLSYAVDDLKVNKVDVNEDNQQAVGFYEKMGFRTIERSALDGMGKPFPILHMMLL</sequence>
<dbReference type="GO" id="GO:0016747">
    <property type="term" value="F:acyltransferase activity, transferring groups other than amino-acyl groups"/>
    <property type="evidence" value="ECO:0007669"/>
    <property type="project" value="InterPro"/>
</dbReference>
<dbReference type="PROSITE" id="PS51186">
    <property type="entry name" value="GNAT"/>
    <property type="match status" value="1"/>
</dbReference>
<evidence type="ECO:0000313" key="4">
    <source>
        <dbReference type="EMBL" id="MBB6499909.1"/>
    </source>
</evidence>
<evidence type="ECO:0000256" key="2">
    <source>
        <dbReference type="ARBA" id="ARBA00023315"/>
    </source>
</evidence>
<reference evidence="4 5" key="1">
    <citation type="submission" date="2020-08" db="EMBL/GenBank/DDBJ databases">
        <title>Genomic Encyclopedia of Type Strains, Phase IV (KMG-V): Genome sequencing to study the core and pangenomes of soil and plant-associated prokaryotes.</title>
        <authorList>
            <person name="Whitman W."/>
        </authorList>
    </citation>
    <scope>NUCLEOTIDE SEQUENCE [LARGE SCALE GENOMIC DNA]</scope>
    <source>
        <strain evidence="4 5">M2T3</strain>
    </source>
</reference>
<accession>A0A7X0MI87</accession>
<comment type="caution">
    <text evidence="4">The sequence shown here is derived from an EMBL/GenBank/DDBJ whole genome shotgun (WGS) entry which is preliminary data.</text>
</comment>
<dbReference type="InterPro" id="IPR016181">
    <property type="entry name" value="Acyl_CoA_acyltransferase"/>
</dbReference>
<keyword evidence="1 4" id="KW-0808">Transferase</keyword>
<dbReference type="Pfam" id="PF13673">
    <property type="entry name" value="Acetyltransf_10"/>
    <property type="match status" value="1"/>
</dbReference>
<organism evidence="4 5">
    <name type="scientific">Pedobacter cryoconitis</name>
    <dbReference type="NCBI Taxonomy" id="188932"/>
    <lineage>
        <taxon>Bacteria</taxon>
        <taxon>Pseudomonadati</taxon>
        <taxon>Bacteroidota</taxon>
        <taxon>Sphingobacteriia</taxon>
        <taxon>Sphingobacteriales</taxon>
        <taxon>Sphingobacteriaceae</taxon>
        <taxon>Pedobacter</taxon>
    </lineage>
</organism>
<name>A0A7X0MI87_9SPHI</name>
<gene>
    <name evidence="4" type="ORF">HDF25_002053</name>
</gene>
<dbReference type="EC" id="2.3.1.-" evidence="4"/>
<dbReference type="RefSeq" id="WP_184624635.1">
    <property type="nucleotide sequence ID" value="NZ_JACHCC010000005.1"/>
</dbReference>
<dbReference type="PANTHER" id="PTHR43800">
    <property type="entry name" value="PEPTIDYL-LYSINE N-ACETYLTRANSFERASE YJAB"/>
    <property type="match status" value="1"/>
</dbReference>
<evidence type="ECO:0000256" key="1">
    <source>
        <dbReference type="ARBA" id="ARBA00022679"/>
    </source>
</evidence>
<proteinExistence type="predicted"/>
<dbReference type="PANTHER" id="PTHR43800:SF1">
    <property type="entry name" value="PEPTIDYL-LYSINE N-ACETYLTRANSFERASE YJAB"/>
    <property type="match status" value="1"/>
</dbReference>
<dbReference type="SUPFAM" id="SSF55729">
    <property type="entry name" value="Acyl-CoA N-acyltransferases (Nat)"/>
    <property type="match status" value="1"/>
</dbReference>
<dbReference type="Proteomes" id="UP000521017">
    <property type="component" value="Unassembled WGS sequence"/>
</dbReference>
<dbReference type="EMBL" id="JACHCC010000005">
    <property type="protein sequence ID" value="MBB6499909.1"/>
    <property type="molecule type" value="Genomic_DNA"/>
</dbReference>
<keyword evidence="2 4" id="KW-0012">Acyltransferase</keyword>